<comment type="caution">
    <text evidence="7">The sequence shown here is derived from an EMBL/GenBank/DDBJ whole genome shotgun (WGS) entry which is preliminary data.</text>
</comment>
<keyword evidence="4" id="KW-0472">Membrane</keyword>
<evidence type="ECO:0000256" key="4">
    <source>
        <dbReference type="ARBA" id="ARBA00023136"/>
    </source>
</evidence>
<proteinExistence type="predicted"/>
<dbReference type="PANTHER" id="PTHR30518:SF2">
    <property type="entry name" value="ENDOLYTIC MUREIN TRANSGLYCOSYLASE"/>
    <property type="match status" value="1"/>
</dbReference>
<keyword evidence="1" id="KW-1003">Cell membrane</keyword>
<accession>X1M536</accession>
<organism evidence="7">
    <name type="scientific">marine sediment metagenome</name>
    <dbReference type="NCBI Taxonomy" id="412755"/>
    <lineage>
        <taxon>unclassified sequences</taxon>
        <taxon>metagenomes</taxon>
        <taxon>ecological metagenomes</taxon>
    </lineage>
</organism>
<dbReference type="AlphaFoldDB" id="X1M536"/>
<dbReference type="InterPro" id="IPR003770">
    <property type="entry name" value="MLTG-like"/>
</dbReference>
<keyword evidence="3" id="KW-1133">Transmembrane helix</keyword>
<dbReference type="Gene3D" id="3.30.1490.480">
    <property type="entry name" value="Endolytic murein transglycosylase"/>
    <property type="match status" value="1"/>
</dbReference>
<reference evidence="7" key="1">
    <citation type="journal article" date="2014" name="Front. Microbiol.">
        <title>High frequency of phylogenetically diverse reductive dehalogenase-homologous genes in deep subseafloor sedimentary metagenomes.</title>
        <authorList>
            <person name="Kawai M."/>
            <person name="Futagami T."/>
            <person name="Toyoda A."/>
            <person name="Takaki Y."/>
            <person name="Nishi S."/>
            <person name="Hori S."/>
            <person name="Arai W."/>
            <person name="Tsubouchi T."/>
            <person name="Morono Y."/>
            <person name="Uchiyama I."/>
            <person name="Ito T."/>
            <person name="Fujiyama A."/>
            <person name="Inagaki F."/>
            <person name="Takami H."/>
        </authorList>
    </citation>
    <scope>NUCLEOTIDE SEQUENCE</scope>
    <source>
        <strain evidence="7">Expedition CK06-06</strain>
    </source>
</reference>
<evidence type="ECO:0000256" key="1">
    <source>
        <dbReference type="ARBA" id="ARBA00022475"/>
    </source>
</evidence>
<protein>
    <recommendedName>
        <fullName evidence="8">Aminodeoxychorismate lyase</fullName>
    </recommendedName>
</protein>
<evidence type="ECO:0008006" key="8">
    <source>
        <dbReference type="Google" id="ProtNLM"/>
    </source>
</evidence>
<dbReference type="PANTHER" id="PTHR30518">
    <property type="entry name" value="ENDOLYTIC MUREIN TRANSGLYCOSYLASE"/>
    <property type="match status" value="1"/>
</dbReference>
<evidence type="ECO:0000256" key="2">
    <source>
        <dbReference type="ARBA" id="ARBA00022692"/>
    </source>
</evidence>
<name>X1M536_9ZZZZ</name>
<keyword evidence="6" id="KW-0961">Cell wall biogenesis/degradation</keyword>
<feature type="non-terminal residue" evidence="7">
    <location>
        <position position="142"/>
    </location>
</feature>
<evidence type="ECO:0000256" key="5">
    <source>
        <dbReference type="ARBA" id="ARBA00023239"/>
    </source>
</evidence>
<dbReference type="GO" id="GO:0071555">
    <property type="term" value="P:cell wall organization"/>
    <property type="evidence" value="ECO:0007669"/>
    <property type="project" value="UniProtKB-KW"/>
</dbReference>
<evidence type="ECO:0000313" key="7">
    <source>
        <dbReference type="EMBL" id="GAI26443.1"/>
    </source>
</evidence>
<dbReference type="Pfam" id="PF02618">
    <property type="entry name" value="YceG"/>
    <property type="match status" value="1"/>
</dbReference>
<evidence type="ECO:0000256" key="3">
    <source>
        <dbReference type="ARBA" id="ARBA00022989"/>
    </source>
</evidence>
<keyword evidence="5" id="KW-0456">Lyase</keyword>
<gene>
    <name evidence="7" type="ORF">S06H3_32068</name>
</gene>
<dbReference type="EMBL" id="BARV01019034">
    <property type="protein sequence ID" value="GAI26443.1"/>
    <property type="molecule type" value="Genomic_DNA"/>
</dbReference>
<dbReference type="GO" id="GO:0016829">
    <property type="term" value="F:lyase activity"/>
    <property type="evidence" value="ECO:0007669"/>
    <property type="project" value="UniProtKB-KW"/>
</dbReference>
<evidence type="ECO:0000256" key="6">
    <source>
        <dbReference type="ARBA" id="ARBA00023316"/>
    </source>
</evidence>
<keyword evidence="2" id="KW-0812">Transmembrane</keyword>
<sequence>MKRKVIAISILILVFLIWLQPINFDRTEITIPEDANAREIAQYLSRIHIVRDINEFLFWLKISGKEKHLKSGTYELQRYKNPVYVINKLTRGGKSDIIITIPEGLTIYETAEILDISGIINKRKFISLCNDRNFIKNFGIKV</sequence>